<organism evidence="1 2">
    <name type="scientific">Talaromyces stipitatus (strain ATCC 10500 / CBS 375.48 / QM 6759 / NRRL 1006)</name>
    <name type="common">Penicillium stipitatum</name>
    <dbReference type="NCBI Taxonomy" id="441959"/>
    <lineage>
        <taxon>Eukaryota</taxon>
        <taxon>Fungi</taxon>
        <taxon>Dikarya</taxon>
        <taxon>Ascomycota</taxon>
        <taxon>Pezizomycotina</taxon>
        <taxon>Eurotiomycetes</taxon>
        <taxon>Eurotiomycetidae</taxon>
        <taxon>Eurotiales</taxon>
        <taxon>Trichocomaceae</taxon>
        <taxon>Talaromyces</taxon>
        <taxon>Talaromyces sect. Talaromyces</taxon>
    </lineage>
</organism>
<proteinExistence type="predicted"/>
<accession>B8MI35</accession>
<name>B8MI35_TALSN</name>
<gene>
    <name evidence="1" type="ORF">TSTA_022510</name>
</gene>
<evidence type="ECO:0000313" key="2">
    <source>
        <dbReference type="Proteomes" id="UP000001745"/>
    </source>
</evidence>
<dbReference type="InParanoid" id="B8MI35"/>
<dbReference type="EMBL" id="EQ962656">
    <property type="protein sequence ID" value="EED17197.1"/>
    <property type="molecule type" value="Genomic_DNA"/>
</dbReference>
<dbReference type="Proteomes" id="UP000001745">
    <property type="component" value="Unassembled WGS sequence"/>
</dbReference>
<reference evidence="2" key="1">
    <citation type="journal article" date="2015" name="Genome Announc.">
        <title>Genome sequence of the AIDS-associated pathogen Penicillium marneffei (ATCC18224) and its near taxonomic relative Talaromyces stipitatus (ATCC10500).</title>
        <authorList>
            <person name="Nierman W.C."/>
            <person name="Fedorova-Abrams N.D."/>
            <person name="Andrianopoulos A."/>
        </authorList>
    </citation>
    <scope>NUCLEOTIDE SEQUENCE [LARGE SCALE GENOMIC DNA]</scope>
    <source>
        <strain evidence="2">ATCC 10500 / CBS 375.48 / QM 6759 / NRRL 1006</strain>
    </source>
</reference>
<dbReference type="GeneID" id="8107088"/>
<dbReference type="HOGENOM" id="CLU_2211735_0_0_1"/>
<sequence length="107" mass="12435">MQACLETWSDRRYKKEKTRLRPEPLALDSRGLEEYCMDRRDINLKLSYQLTQPSHLSSYSILASYLSHQITQTQMARTKVSARRIVKRGSFKTLPGGPRPVSKAFLF</sequence>
<evidence type="ECO:0000313" key="1">
    <source>
        <dbReference type="EMBL" id="EED17197.1"/>
    </source>
</evidence>
<dbReference type="VEuPathDB" id="FungiDB:TSTA_022510"/>
<dbReference type="AlphaFoldDB" id="B8MI35"/>
<protein>
    <submittedName>
        <fullName evidence="1">Uncharacterized protein</fullName>
    </submittedName>
</protein>
<keyword evidence="2" id="KW-1185">Reference proteome</keyword>
<dbReference type="RefSeq" id="XP_002484431.1">
    <property type="nucleotide sequence ID" value="XM_002484386.1"/>
</dbReference>